<sequence>MTYITSIERIGIAKATQKNISQILTIRFKDVPTELVEKLNKLYDIELLNQLLEKAVTIGSISEFGQQLSQEDKKIDNETSK</sequence>
<evidence type="ECO:0000313" key="1">
    <source>
        <dbReference type="EMBL" id="BAY73171.1"/>
    </source>
</evidence>
<gene>
    <name evidence="1" type="ORF">NIES23_59990</name>
</gene>
<proteinExistence type="predicted"/>
<geneLocation type="plasmid" evidence="1">
    <name>plasmid2</name>
</geneLocation>
<name>A0A1Z4KVW9_ANAVA</name>
<reference evidence="1 2" key="1">
    <citation type="submission" date="2017-06" db="EMBL/GenBank/DDBJ databases">
        <title>Genome sequencing of cyanobaciteial culture collection at National Institute for Environmental Studies (NIES).</title>
        <authorList>
            <person name="Hirose Y."/>
            <person name="Shimura Y."/>
            <person name="Fujisawa T."/>
            <person name="Nakamura Y."/>
            <person name="Kawachi M."/>
        </authorList>
    </citation>
    <scope>NUCLEOTIDE SEQUENCE [LARGE SCALE GENOMIC DNA]</scope>
    <source>
        <strain evidence="1 2">NIES-23</strain>
        <plasmid evidence="2">Plasmid Plasmid2 dna</plasmid>
    </source>
</reference>
<dbReference type="AlphaFoldDB" id="A0A1Z4KVW9"/>
<accession>A0A1Z4KVW9</accession>
<dbReference type="Proteomes" id="UP000217507">
    <property type="component" value="Plasmid Plasmid2 dna"/>
</dbReference>
<evidence type="ECO:0000313" key="2">
    <source>
        <dbReference type="Proteomes" id="UP000217507"/>
    </source>
</evidence>
<dbReference type="EMBL" id="AP018218">
    <property type="protein sequence ID" value="BAY73171.1"/>
    <property type="molecule type" value="Genomic_DNA"/>
</dbReference>
<organism evidence="1 2">
    <name type="scientific">Trichormus variabilis NIES-23</name>
    <dbReference type="NCBI Taxonomy" id="1973479"/>
    <lineage>
        <taxon>Bacteria</taxon>
        <taxon>Bacillati</taxon>
        <taxon>Cyanobacteriota</taxon>
        <taxon>Cyanophyceae</taxon>
        <taxon>Nostocales</taxon>
        <taxon>Nostocaceae</taxon>
        <taxon>Trichormus</taxon>
    </lineage>
</organism>
<protein>
    <submittedName>
        <fullName evidence="1">Uncharacterized protein</fullName>
    </submittedName>
</protein>
<keyword evidence="1" id="KW-0614">Plasmid</keyword>